<feature type="chain" id="PRO_5043886108" evidence="7">
    <location>
        <begin position="22"/>
        <end position="151"/>
    </location>
</feature>
<evidence type="ECO:0000256" key="6">
    <source>
        <dbReference type="SAM" id="Phobius"/>
    </source>
</evidence>
<evidence type="ECO:0000313" key="8">
    <source>
        <dbReference type="EMBL" id="CAI5720417.1"/>
    </source>
</evidence>
<dbReference type="AlphaFoldDB" id="A0AAV0TGS5"/>
<dbReference type="GO" id="GO:0016020">
    <property type="term" value="C:membrane"/>
    <property type="evidence" value="ECO:0007669"/>
    <property type="project" value="UniProtKB-SubCell"/>
</dbReference>
<dbReference type="InterPro" id="IPR039309">
    <property type="entry name" value="BT1"/>
</dbReference>
<evidence type="ECO:0000256" key="2">
    <source>
        <dbReference type="ARBA" id="ARBA00022448"/>
    </source>
</evidence>
<keyword evidence="9" id="KW-1185">Reference proteome</keyword>
<evidence type="ECO:0000256" key="7">
    <source>
        <dbReference type="SAM" id="SignalP"/>
    </source>
</evidence>
<protein>
    <submittedName>
        <fullName evidence="8">Uncharacterized protein</fullName>
    </submittedName>
</protein>
<feature type="signal peptide" evidence="7">
    <location>
        <begin position="1"/>
        <end position="21"/>
    </location>
</feature>
<dbReference type="PANTHER" id="PTHR31585:SF5">
    <property type="entry name" value="RNA-BINDING S4 DOMAIN-CONTAINING PROTEIN"/>
    <property type="match status" value="1"/>
</dbReference>
<keyword evidence="7" id="KW-0732">Signal</keyword>
<dbReference type="Proteomes" id="UP001162029">
    <property type="component" value="Unassembled WGS sequence"/>
</dbReference>
<feature type="transmembrane region" description="Helical" evidence="6">
    <location>
        <begin position="106"/>
        <end position="125"/>
    </location>
</feature>
<sequence length="151" mass="16965">MLIGWLLCCCMLFMMASFLETAPYYGDPSMHFTSHDEWAETQRKSINSNASDAAGKYVIPMMMVAFGYLLVEVPADAHFKAFVVAVAFNGVEYGGSFDFSLTFPRLMLFMGCVCLPLGPAAWFLVYESKVGPLNFCVYMAQFWKVLQKRAV</sequence>
<evidence type="ECO:0000256" key="3">
    <source>
        <dbReference type="ARBA" id="ARBA00022692"/>
    </source>
</evidence>
<dbReference type="PANTHER" id="PTHR31585">
    <property type="entry name" value="FOLATE-BIOPTERIN TRANSPORTER 1, CHLOROPLASTIC"/>
    <property type="match status" value="1"/>
</dbReference>
<keyword evidence="2" id="KW-0813">Transport</keyword>
<dbReference type="EMBL" id="CANTFM010000382">
    <property type="protein sequence ID" value="CAI5720417.1"/>
    <property type="molecule type" value="Genomic_DNA"/>
</dbReference>
<keyword evidence="3 6" id="KW-0812">Transmembrane</keyword>
<reference evidence="8" key="1">
    <citation type="submission" date="2022-12" db="EMBL/GenBank/DDBJ databases">
        <authorList>
            <person name="Webb A."/>
        </authorList>
    </citation>
    <scope>NUCLEOTIDE SEQUENCE</scope>
    <source>
        <strain evidence="8">Pd1</strain>
    </source>
</reference>
<evidence type="ECO:0000256" key="5">
    <source>
        <dbReference type="ARBA" id="ARBA00023136"/>
    </source>
</evidence>
<keyword evidence="4 6" id="KW-1133">Transmembrane helix</keyword>
<evidence type="ECO:0000313" key="9">
    <source>
        <dbReference type="Proteomes" id="UP001162029"/>
    </source>
</evidence>
<comment type="subcellular location">
    <subcellularLocation>
        <location evidence="1">Membrane</location>
        <topology evidence="1">Multi-pass membrane protein</topology>
    </subcellularLocation>
</comment>
<gene>
    <name evidence="8" type="ORF">PDE001_LOCUS2231</name>
</gene>
<accession>A0AAV0TGS5</accession>
<name>A0AAV0TGS5_9STRA</name>
<evidence type="ECO:0000256" key="1">
    <source>
        <dbReference type="ARBA" id="ARBA00004141"/>
    </source>
</evidence>
<proteinExistence type="predicted"/>
<comment type="caution">
    <text evidence="8">The sequence shown here is derived from an EMBL/GenBank/DDBJ whole genome shotgun (WGS) entry which is preliminary data.</text>
</comment>
<organism evidence="8 9">
    <name type="scientific">Peronospora destructor</name>
    <dbReference type="NCBI Taxonomy" id="86335"/>
    <lineage>
        <taxon>Eukaryota</taxon>
        <taxon>Sar</taxon>
        <taxon>Stramenopiles</taxon>
        <taxon>Oomycota</taxon>
        <taxon>Peronosporomycetes</taxon>
        <taxon>Peronosporales</taxon>
        <taxon>Peronosporaceae</taxon>
        <taxon>Peronospora</taxon>
    </lineage>
</organism>
<evidence type="ECO:0000256" key="4">
    <source>
        <dbReference type="ARBA" id="ARBA00022989"/>
    </source>
</evidence>
<keyword evidence="5 6" id="KW-0472">Membrane</keyword>